<accession>A0AA89QAW1</accession>
<keyword evidence="1" id="KW-0812">Transmembrane</keyword>
<reference evidence="2 3" key="1">
    <citation type="submission" date="2020-08" db="EMBL/GenBank/DDBJ databases">
        <title>Sequencing the genomes of 1000 actinobacteria strains.</title>
        <authorList>
            <person name="Klenk H.-P."/>
        </authorList>
    </citation>
    <scope>NUCLEOTIDE SEQUENCE [LARGE SCALE GENOMIC DNA]</scope>
    <source>
        <strain evidence="2 3">DSM 40129</strain>
    </source>
</reference>
<feature type="transmembrane region" description="Helical" evidence="1">
    <location>
        <begin position="48"/>
        <end position="66"/>
    </location>
</feature>
<proteinExistence type="predicted"/>
<evidence type="ECO:0000313" key="3">
    <source>
        <dbReference type="Proteomes" id="UP000579531"/>
    </source>
</evidence>
<dbReference type="AlphaFoldDB" id="A0AA89QAW1"/>
<dbReference type="Proteomes" id="UP000579531">
    <property type="component" value="Unassembled WGS sequence"/>
</dbReference>
<comment type="caution">
    <text evidence="2">The sequence shown here is derived from an EMBL/GenBank/DDBJ whole genome shotgun (WGS) entry which is preliminary data.</text>
</comment>
<name>A0AA89QAW1_STRCU</name>
<gene>
    <name evidence="2" type="ORF">HNR72_008010</name>
</gene>
<dbReference type="EMBL" id="JACHLX010000002">
    <property type="protein sequence ID" value="MBB5816888.1"/>
    <property type="molecule type" value="Genomic_DNA"/>
</dbReference>
<keyword evidence="1" id="KW-1133">Transmembrane helix</keyword>
<protein>
    <submittedName>
        <fullName evidence="2">Membrane protein</fullName>
    </submittedName>
</protein>
<feature type="transmembrane region" description="Helical" evidence="1">
    <location>
        <begin position="15"/>
        <end position="36"/>
    </location>
</feature>
<keyword evidence="1" id="KW-0472">Membrane</keyword>
<evidence type="ECO:0000313" key="2">
    <source>
        <dbReference type="EMBL" id="MBB5816888.1"/>
    </source>
</evidence>
<sequence length="67" mass="6638">MTSAPTPPQDSEPFLTLHAAVVLVAAFLIGSTVGGLTHLTGTPAPGAILAGLLSAGASIPALRHLIR</sequence>
<keyword evidence="3" id="KW-1185">Reference proteome</keyword>
<evidence type="ECO:0000256" key="1">
    <source>
        <dbReference type="SAM" id="Phobius"/>
    </source>
</evidence>
<organism evidence="2 3">
    <name type="scientific">Streptomyces collinus</name>
    <dbReference type="NCBI Taxonomy" id="42684"/>
    <lineage>
        <taxon>Bacteria</taxon>
        <taxon>Bacillati</taxon>
        <taxon>Actinomycetota</taxon>
        <taxon>Actinomycetes</taxon>
        <taxon>Kitasatosporales</taxon>
        <taxon>Streptomycetaceae</taxon>
        <taxon>Streptomyces</taxon>
    </lineage>
</organism>